<evidence type="ECO:0000313" key="3">
    <source>
        <dbReference type="Proteomes" id="UP000324811"/>
    </source>
</evidence>
<dbReference type="Proteomes" id="UP000324811">
    <property type="component" value="Segment"/>
</dbReference>
<reference evidence="2 3" key="1">
    <citation type="submission" date="2018-12" db="EMBL/GenBank/DDBJ databases">
        <title>Singled stranded DNA viruses identified in blackflies (Austrosimulium ungulatum) sampled in New Zealand.</title>
        <authorList>
            <person name="Kraberger S."/>
            <person name="Fontenele R.S."/>
            <person name="Schmidlin K."/>
            <person name="Walters M."/>
            <person name="Varsani A."/>
        </authorList>
    </citation>
    <scope>NUCLEOTIDE SEQUENCE [LARGE SCALE GENOMIC DNA]</scope>
    <source>
        <strain evidence="2">206</strain>
    </source>
</reference>
<name>A0A4P8PKT6_9VIRU</name>
<dbReference type="EMBL" id="MK249231">
    <property type="protein sequence ID" value="QCQ85132.1"/>
    <property type="molecule type" value="Genomic_DNA"/>
</dbReference>
<sequence>MFNRSQGYVDMPVELPCGQCSGCRLARSREWAIRCANHAQLYQENIFVTLTYDNVHLPEDRSLHHRHFQLFMKRLRVYAKRTLNRDNISLYMCGEYGEEFGRPHYHACIFNFDFPDKKLWKTARGNRIFRSEKLEEIWGQGFTSIGSVTFQSAAYVARYIMKKVTGEPAAAHYERIDPDTGEITQLKPEYTKMSLGQAIGKEWIAKYQRDVFPNDYVVLNGQKVSPPKYYTNQYELLYPEEVQRLRLARKKRAKERAANSTPDRLKVRKAVLLSKLQQLKRTIE</sequence>
<accession>A0A4P8PKT6</accession>
<evidence type="ECO:0000259" key="1">
    <source>
        <dbReference type="Pfam" id="PF23343"/>
    </source>
</evidence>
<organism evidence="2 3">
    <name type="scientific">Blackfly microvirus SF02</name>
    <dbReference type="NCBI Taxonomy" id="2576452"/>
    <lineage>
        <taxon>Viruses</taxon>
        <taxon>Monodnaviria</taxon>
        <taxon>Sangervirae</taxon>
        <taxon>Phixviricota</taxon>
        <taxon>Malgrandaviricetes</taxon>
        <taxon>Petitvirales</taxon>
        <taxon>Microviridae</taxon>
        <taxon>Microvirus</taxon>
    </lineage>
</organism>
<dbReference type="InterPro" id="IPR056906">
    <property type="entry name" value="ORF2/G2P_dom"/>
</dbReference>
<feature type="domain" description="Replication-associated protein ORF2/G2P" evidence="1">
    <location>
        <begin position="45"/>
        <end position="163"/>
    </location>
</feature>
<protein>
    <submittedName>
        <fullName evidence="2">Replication initiator protein</fullName>
    </submittedName>
</protein>
<proteinExistence type="predicted"/>
<dbReference type="Pfam" id="PF23343">
    <property type="entry name" value="REP_ORF2-G2P"/>
    <property type="match status" value="1"/>
</dbReference>
<evidence type="ECO:0000313" key="2">
    <source>
        <dbReference type="EMBL" id="QCQ85132.1"/>
    </source>
</evidence>